<dbReference type="PANTHER" id="PTHR21339">
    <property type="entry name" value="RADICAL S-ADENOSYL METHIONINE DOMAIN-CONTAINING PROTEIN 2"/>
    <property type="match status" value="1"/>
</dbReference>
<evidence type="ECO:0000256" key="7">
    <source>
        <dbReference type="ARBA" id="ARBA00023118"/>
    </source>
</evidence>
<keyword evidence="3" id="KW-0949">S-adenosyl-L-methionine</keyword>
<comment type="cofactor">
    <cofactor evidence="1">
        <name>[4Fe-4S] cluster</name>
        <dbReference type="ChEBI" id="CHEBI:49883"/>
    </cofactor>
</comment>
<keyword evidence="4" id="KW-0479">Metal-binding</keyword>
<dbReference type="Gene3D" id="3.20.20.70">
    <property type="entry name" value="Aldolase class I"/>
    <property type="match status" value="1"/>
</dbReference>
<reference evidence="10 11" key="1">
    <citation type="journal article" date="2008" name="PLoS Genet.">
        <title>Genomic islands in the pathogenic filamentous fungus Aspergillus fumigatus.</title>
        <authorList>
            <person name="Fedorova N.D."/>
            <person name="Khaldi N."/>
            <person name="Joardar V.S."/>
            <person name="Maiti R."/>
            <person name="Amedeo P."/>
            <person name="Anderson M.J."/>
            <person name="Crabtree J."/>
            <person name="Silva J.C."/>
            <person name="Badger J.H."/>
            <person name="Albarraq A."/>
            <person name="Angiuoli S."/>
            <person name="Bussey H."/>
            <person name="Bowyer P."/>
            <person name="Cotty P.J."/>
            <person name="Dyer P.S."/>
            <person name="Egan A."/>
            <person name="Galens K."/>
            <person name="Fraser-Liggett C.M."/>
            <person name="Haas B.J."/>
            <person name="Inman J.M."/>
            <person name="Kent R."/>
            <person name="Lemieux S."/>
            <person name="Malavazi I."/>
            <person name="Orvis J."/>
            <person name="Roemer T."/>
            <person name="Ronning C.M."/>
            <person name="Sundaram J.P."/>
            <person name="Sutton G."/>
            <person name="Turner G."/>
            <person name="Venter J.C."/>
            <person name="White O.R."/>
            <person name="Whitty B.R."/>
            <person name="Youngman P."/>
            <person name="Wolfe K.H."/>
            <person name="Goldman G.H."/>
            <person name="Wortman J.R."/>
            <person name="Jiang B."/>
            <person name="Denning D.W."/>
            <person name="Nierman W.C."/>
        </authorList>
    </citation>
    <scope>NUCLEOTIDE SEQUENCE [LARGE SCALE GENOMIC DNA]</scope>
    <source>
        <strain evidence="11">ATCC 1007 / CBS 513.65 / DSM 816 / NCTC 3887 / NRRL 1</strain>
    </source>
</reference>
<keyword evidence="7" id="KW-0051">Antiviral defense</keyword>
<dbReference type="SUPFAM" id="SSF102114">
    <property type="entry name" value="Radical SAM enzymes"/>
    <property type="match status" value="1"/>
</dbReference>
<feature type="transmembrane region" description="Helical" evidence="8">
    <location>
        <begin position="15"/>
        <end position="36"/>
    </location>
</feature>
<organism evidence="10 11">
    <name type="scientific">Aspergillus clavatus (strain ATCC 1007 / CBS 513.65 / DSM 816 / NCTC 3887 / NRRL 1 / QM 1276 / 107)</name>
    <dbReference type="NCBI Taxonomy" id="344612"/>
    <lineage>
        <taxon>Eukaryota</taxon>
        <taxon>Fungi</taxon>
        <taxon>Dikarya</taxon>
        <taxon>Ascomycota</taxon>
        <taxon>Pezizomycotina</taxon>
        <taxon>Eurotiomycetes</taxon>
        <taxon>Eurotiomycetidae</taxon>
        <taxon>Eurotiales</taxon>
        <taxon>Aspergillaceae</taxon>
        <taxon>Aspergillus</taxon>
        <taxon>Aspergillus subgen. Fumigati</taxon>
    </lineage>
</organism>
<dbReference type="VEuPathDB" id="FungiDB:ACLA_035280"/>
<gene>
    <name evidence="10" type="ORF">ACLA_035280</name>
</gene>
<proteinExistence type="predicted"/>
<name>A1CJK1_ASPCL</name>
<dbReference type="GO" id="GO:0051607">
    <property type="term" value="P:defense response to virus"/>
    <property type="evidence" value="ECO:0007669"/>
    <property type="project" value="UniProtKB-KW"/>
</dbReference>
<keyword evidence="8" id="KW-0812">Transmembrane</keyword>
<dbReference type="eggNOG" id="ENOG502QQMH">
    <property type="taxonomic scope" value="Eukaryota"/>
</dbReference>
<feature type="domain" description="Radical SAM core" evidence="9">
    <location>
        <begin position="48"/>
        <end position="269"/>
    </location>
</feature>
<dbReference type="OMA" id="ERWFKKY"/>
<dbReference type="Pfam" id="PF04055">
    <property type="entry name" value="Radical_SAM"/>
    <property type="match status" value="1"/>
</dbReference>
<dbReference type="InterPro" id="IPR058240">
    <property type="entry name" value="rSAM_sf"/>
</dbReference>
<dbReference type="GO" id="GO:0051539">
    <property type="term" value="F:4 iron, 4 sulfur cluster binding"/>
    <property type="evidence" value="ECO:0007669"/>
    <property type="project" value="UniProtKB-KW"/>
</dbReference>
<evidence type="ECO:0000256" key="8">
    <source>
        <dbReference type="SAM" id="Phobius"/>
    </source>
</evidence>
<evidence type="ECO:0000313" key="10">
    <source>
        <dbReference type="EMBL" id="EAW09325.1"/>
    </source>
</evidence>
<dbReference type="GO" id="GO:0046872">
    <property type="term" value="F:metal ion binding"/>
    <property type="evidence" value="ECO:0007669"/>
    <property type="project" value="UniProtKB-KW"/>
</dbReference>
<dbReference type="InterPro" id="IPR007197">
    <property type="entry name" value="rSAM"/>
</dbReference>
<dbReference type="InterPro" id="IPR013785">
    <property type="entry name" value="Aldolase_TIM"/>
</dbReference>
<dbReference type="EMBL" id="DS027056">
    <property type="protein sequence ID" value="EAW09325.1"/>
    <property type="molecule type" value="Genomic_DNA"/>
</dbReference>
<evidence type="ECO:0000256" key="6">
    <source>
        <dbReference type="ARBA" id="ARBA00023014"/>
    </source>
</evidence>
<dbReference type="CDD" id="cd01335">
    <property type="entry name" value="Radical_SAM"/>
    <property type="match status" value="1"/>
</dbReference>
<evidence type="ECO:0000256" key="5">
    <source>
        <dbReference type="ARBA" id="ARBA00023004"/>
    </source>
</evidence>
<evidence type="ECO:0000256" key="1">
    <source>
        <dbReference type="ARBA" id="ARBA00001966"/>
    </source>
</evidence>
<sequence>MVEYLISCIHRTKEYLLELVTTLWWAIIAIALSSLYREAIKDKLFGQLIRKNTTIIPVSVNLCFIRECNFECGSFHTQKTSHLKSYEQIQRGLRLLRDAGMKKIQFTGGEPLLYPQLLSKMVEYCKADLKLESVSILTDGSKLTKRFMIRSAKYLDFIAVSCDSFDEGANVHIGRGTRAHVADVQDAARLCCKYGVKLEIRTEISRYNFEDDMAVHIMALQPSRWRVFRVPIREGRHILNKPVHDARRFQITVLEFQQFCARHSHLDCFVSEAHGNTDAPSLLVDEYFRFLNRGTGDSTESILDVGVERALKTVYWV</sequence>
<keyword evidence="6" id="KW-0411">Iron-sulfur</keyword>
<dbReference type="GeneID" id="4703153"/>
<accession>A1CJK1</accession>
<keyword evidence="8" id="KW-1133">Transmembrane helix</keyword>
<dbReference type="HOGENOM" id="CLU_049058_2_1_1"/>
<dbReference type="PROSITE" id="PS51918">
    <property type="entry name" value="RADICAL_SAM"/>
    <property type="match status" value="1"/>
</dbReference>
<keyword evidence="5" id="KW-0408">Iron</keyword>
<dbReference type="RefSeq" id="XP_001270751.1">
    <property type="nucleotide sequence ID" value="XM_001270750.1"/>
</dbReference>
<evidence type="ECO:0000256" key="4">
    <source>
        <dbReference type="ARBA" id="ARBA00022723"/>
    </source>
</evidence>
<dbReference type="OrthoDB" id="549750at2759"/>
<evidence type="ECO:0000256" key="3">
    <source>
        <dbReference type="ARBA" id="ARBA00022691"/>
    </source>
</evidence>
<keyword evidence="8" id="KW-0472">Membrane</keyword>
<evidence type="ECO:0000259" key="9">
    <source>
        <dbReference type="PROSITE" id="PS51918"/>
    </source>
</evidence>
<keyword evidence="2" id="KW-0004">4Fe-4S</keyword>
<protein>
    <submittedName>
        <fullName evidence="10">Radical SAM domain protein</fullName>
    </submittedName>
</protein>
<dbReference type="Proteomes" id="UP000006701">
    <property type="component" value="Unassembled WGS sequence"/>
</dbReference>
<dbReference type="SFLD" id="SFLDS00029">
    <property type="entry name" value="Radical_SAM"/>
    <property type="match status" value="1"/>
</dbReference>
<dbReference type="GO" id="GO:0003824">
    <property type="term" value="F:catalytic activity"/>
    <property type="evidence" value="ECO:0007669"/>
    <property type="project" value="InterPro"/>
</dbReference>
<dbReference type="PANTHER" id="PTHR21339:SF0">
    <property type="entry name" value="S-ADENOSYLMETHIONINE-DEPENDENT NUCLEOTIDE DEHYDRATASE RSAD2"/>
    <property type="match status" value="1"/>
</dbReference>
<dbReference type="KEGG" id="act:ACLA_035280"/>
<keyword evidence="11" id="KW-1185">Reference proteome</keyword>
<dbReference type="InterPro" id="IPR051196">
    <property type="entry name" value="RSAD2/Viperin_antiviral"/>
</dbReference>
<evidence type="ECO:0000313" key="11">
    <source>
        <dbReference type="Proteomes" id="UP000006701"/>
    </source>
</evidence>
<dbReference type="STRING" id="344612.A1CJK1"/>
<evidence type="ECO:0000256" key="2">
    <source>
        <dbReference type="ARBA" id="ARBA00022485"/>
    </source>
</evidence>
<dbReference type="AlphaFoldDB" id="A1CJK1"/>